<feature type="domain" description="M23ase beta-sheet core" evidence="2">
    <location>
        <begin position="125"/>
        <end position="222"/>
    </location>
</feature>
<feature type="transmembrane region" description="Helical" evidence="1">
    <location>
        <begin position="20"/>
        <end position="43"/>
    </location>
</feature>
<evidence type="ECO:0000313" key="3">
    <source>
        <dbReference type="EMBL" id="MDQ0160615.1"/>
    </source>
</evidence>
<comment type="caution">
    <text evidence="3">The sequence shown here is derived from an EMBL/GenBank/DDBJ whole genome shotgun (WGS) entry which is preliminary data.</text>
</comment>
<dbReference type="Pfam" id="PF01551">
    <property type="entry name" value="Peptidase_M23"/>
    <property type="match status" value="1"/>
</dbReference>
<reference evidence="3 4" key="1">
    <citation type="submission" date="2023-07" db="EMBL/GenBank/DDBJ databases">
        <title>Genomic Encyclopedia of Type Strains, Phase IV (KMG-IV): sequencing the most valuable type-strain genomes for metagenomic binning, comparative biology and taxonomic classification.</title>
        <authorList>
            <person name="Goeker M."/>
        </authorList>
    </citation>
    <scope>NUCLEOTIDE SEQUENCE [LARGE SCALE GENOMIC DNA]</scope>
    <source>
        <strain evidence="3 4">DSM 16460</strain>
    </source>
</reference>
<dbReference type="RefSeq" id="WP_306977996.1">
    <property type="nucleotide sequence ID" value="NZ_JAUSTQ010000014.1"/>
</dbReference>
<dbReference type="EMBL" id="JAUSTQ010000014">
    <property type="protein sequence ID" value="MDQ0160615.1"/>
    <property type="molecule type" value="Genomic_DNA"/>
</dbReference>
<keyword evidence="1" id="KW-0472">Membrane</keyword>
<protein>
    <submittedName>
        <fullName evidence="3">Stage II sporulation protein Q</fullName>
    </submittedName>
</protein>
<dbReference type="InterPro" id="IPR011055">
    <property type="entry name" value="Dup_hybrid_motif"/>
</dbReference>
<gene>
    <name evidence="3" type="ORF">J2S77_002619</name>
</gene>
<dbReference type="PANTHER" id="PTHR21666">
    <property type="entry name" value="PEPTIDASE-RELATED"/>
    <property type="match status" value="1"/>
</dbReference>
<keyword evidence="1" id="KW-1133">Transmembrane helix</keyword>
<accession>A0ABT9VI29</accession>
<evidence type="ECO:0000313" key="4">
    <source>
        <dbReference type="Proteomes" id="UP001224359"/>
    </source>
</evidence>
<dbReference type="SUPFAM" id="SSF51261">
    <property type="entry name" value="Duplicated hybrid motif"/>
    <property type="match status" value="1"/>
</dbReference>
<proteinExistence type="predicted"/>
<name>A0ABT9VI29_9BACI</name>
<dbReference type="Proteomes" id="UP001224359">
    <property type="component" value="Unassembled WGS sequence"/>
</dbReference>
<evidence type="ECO:0000259" key="2">
    <source>
        <dbReference type="Pfam" id="PF01551"/>
    </source>
</evidence>
<dbReference type="Gene3D" id="2.70.70.10">
    <property type="entry name" value="Glucose Permease (Domain IIA)"/>
    <property type="match status" value="1"/>
</dbReference>
<dbReference type="PANTHER" id="PTHR21666:SF291">
    <property type="entry name" value="STAGE II SPORULATION PROTEIN Q"/>
    <property type="match status" value="1"/>
</dbReference>
<dbReference type="InterPro" id="IPR016047">
    <property type="entry name" value="M23ase_b-sheet_dom"/>
</dbReference>
<dbReference type="CDD" id="cd12797">
    <property type="entry name" value="M23_peptidase"/>
    <property type="match status" value="1"/>
</dbReference>
<keyword evidence="1" id="KW-0812">Transmembrane</keyword>
<dbReference type="InterPro" id="IPR050570">
    <property type="entry name" value="Cell_wall_metabolism_enzyme"/>
</dbReference>
<evidence type="ECO:0000256" key="1">
    <source>
        <dbReference type="SAM" id="Phobius"/>
    </source>
</evidence>
<keyword evidence="4" id="KW-1185">Reference proteome</keyword>
<organism evidence="3 4">
    <name type="scientific">Alkalibacillus salilacus</name>
    <dbReference type="NCBI Taxonomy" id="284582"/>
    <lineage>
        <taxon>Bacteria</taxon>
        <taxon>Bacillati</taxon>
        <taxon>Bacillota</taxon>
        <taxon>Bacilli</taxon>
        <taxon>Bacillales</taxon>
        <taxon>Bacillaceae</taxon>
        <taxon>Alkalibacillus</taxon>
    </lineage>
</organism>
<sequence>MKERNMFRESKWKKLTRQRWFYPTLYVTLVAVVLAGVLTFQFVGNDEAERDDEFNWSVEQNDLENQEAQGDDETAEPVVAESEDIVMPVLLGDDAEIMTPFYDTEASAEEQEDALIFYNNQYYQSQGVDITSQNNESFDVISALSGTVVSVEEDELLGQTIEIEHDEERSTFYASLSEVSVEEGADVSQGDVIGQSGSNVYSDEDVTKVHFRLLENGEPVNPQFK</sequence>